<evidence type="ECO:0000256" key="3">
    <source>
        <dbReference type="ARBA" id="ARBA00005539"/>
    </source>
</evidence>
<dbReference type="NCBIfam" id="NF008935">
    <property type="entry name" value="PRK12292.1-1"/>
    <property type="match status" value="1"/>
</dbReference>
<comment type="subunit">
    <text evidence="4 8">Heteromultimer composed of HisG and HisZ subunits.</text>
</comment>
<dbReference type="GO" id="GO:0004821">
    <property type="term" value="F:histidine-tRNA ligase activity"/>
    <property type="evidence" value="ECO:0007669"/>
    <property type="project" value="TreeGrafter"/>
</dbReference>
<dbReference type="UniPathway" id="UPA00031">
    <property type="reaction ID" value="UER00006"/>
</dbReference>
<evidence type="ECO:0000256" key="5">
    <source>
        <dbReference type="ARBA" id="ARBA00020397"/>
    </source>
</evidence>
<comment type="similarity">
    <text evidence="3 8">Belongs to the class-II aminoacyl-tRNA synthetase family. HisZ subfamily.</text>
</comment>
<feature type="binding site" evidence="9">
    <location>
        <begin position="83"/>
        <end position="85"/>
    </location>
    <ligand>
        <name>L-histidine</name>
        <dbReference type="ChEBI" id="CHEBI:57595"/>
    </ligand>
</feature>
<dbReference type="InterPro" id="IPR004516">
    <property type="entry name" value="HisRS/HisZ"/>
</dbReference>
<dbReference type="KEGG" id="emo:DM558_04260"/>
<dbReference type="Gene3D" id="3.30.930.10">
    <property type="entry name" value="Bira Bifunctional Protein, Domain 2"/>
    <property type="match status" value="1"/>
</dbReference>
<evidence type="ECO:0000256" key="6">
    <source>
        <dbReference type="ARBA" id="ARBA00022490"/>
    </source>
</evidence>
<evidence type="ECO:0000256" key="8">
    <source>
        <dbReference type="HAMAP-Rule" id="MF_00125"/>
    </source>
</evidence>
<evidence type="ECO:0000256" key="7">
    <source>
        <dbReference type="ARBA" id="ARBA00025246"/>
    </source>
</evidence>
<name>A0A3S9XCC7_9GAMM</name>
<keyword evidence="8" id="KW-0028">Amino-acid biosynthesis</keyword>
<feature type="binding site" evidence="9">
    <location>
        <position position="130"/>
    </location>
    <ligand>
        <name>L-histidine</name>
        <dbReference type="ChEBI" id="CHEBI:57595"/>
    </ligand>
</feature>
<comment type="function">
    <text evidence="7 8">Required for the first step of histidine biosynthesis. May allow the feedback regulation of ATP phosphoribosyltransferase activity by histidine.</text>
</comment>
<keyword evidence="12" id="KW-1185">Reference proteome</keyword>
<keyword evidence="8" id="KW-0368">Histidine biosynthesis</keyword>
<dbReference type="InterPro" id="IPR045864">
    <property type="entry name" value="aa-tRNA-synth_II/BPL/LPL"/>
</dbReference>
<evidence type="ECO:0000259" key="10">
    <source>
        <dbReference type="Pfam" id="PF13393"/>
    </source>
</evidence>
<keyword evidence="6 8" id="KW-0963">Cytoplasm</keyword>
<accession>A0A3S9XCC7</accession>
<evidence type="ECO:0000256" key="9">
    <source>
        <dbReference type="PIRSR" id="PIRSR001549-1"/>
    </source>
</evidence>
<dbReference type="AlphaFoldDB" id="A0A3S9XCC7"/>
<gene>
    <name evidence="8" type="primary">hisZ</name>
    <name evidence="11" type="ORF">DM558_04260</name>
</gene>
<proteinExistence type="inferred from homology"/>
<keyword evidence="11" id="KW-0328">Glycosyltransferase</keyword>
<feature type="binding site" evidence="9">
    <location>
        <position position="271"/>
    </location>
    <ligand>
        <name>L-histidine</name>
        <dbReference type="ChEBI" id="CHEBI:57595"/>
    </ligand>
</feature>
<dbReference type="GO" id="GO:0005737">
    <property type="term" value="C:cytoplasm"/>
    <property type="evidence" value="ECO:0007669"/>
    <property type="project" value="UniProtKB-SubCell"/>
</dbReference>
<dbReference type="PANTHER" id="PTHR43707">
    <property type="entry name" value="HISTIDYL-TRNA SYNTHETASE"/>
    <property type="match status" value="1"/>
</dbReference>
<dbReference type="SUPFAM" id="SSF55681">
    <property type="entry name" value="Class II aaRS and biotin synthetases"/>
    <property type="match status" value="1"/>
</dbReference>
<protein>
    <recommendedName>
        <fullName evidence="5 8">ATP phosphoribosyltransferase regulatory subunit</fullName>
    </recommendedName>
</protein>
<dbReference type="Proteomes" id="UP000273143">
    <property type="component" value="Chromosome"/>
</dbReference>
<evidence type="ECO:0000256" key="4">
    <source>
        <dbReference type="ARBA" id="ARBA00011496"/>
    </source>
</evidence>
<dbReference type="GO" id="GO:0006427">
    <property type="term" value="P:histidyl-tRNA aminoacylation"/>
    <property type="evidence" value="ECO:0007669"/>
    <property type="project" value="TreeGrafter"/>
</dbReference>
<dbReference type="InterPro" id="IPR041715">
    <property type="entry name" value="HisRS-like_core"/>
</dbReference>
<evidence type="ECO:0000313" key="11">
    <source>
        <dbReference type="EMBL" id="AZS50036.1"/>
    </source>
</evidence>
<organism evidence="11 12">
    <name type="scientific">Entomomonas moraniae</name>
    <dbReference type="NCBI Taxonomy" id="2213226"/>
    <lineage>
        <taxon>Bacteria</taxon>
        <taxon>Pseudomonadati</taxon>
        <taxon>Pseudomonadota</taxon>
        <taxon>Gammaproteobacteria</taxon>
        <taxon>Pseudomonadales</taxon>
        <taxon>Pseudomonadaceae</taxon>
        <taxon>Entomomonas</taxon>
    </lineage>
</organism>
<dbReference type="Pfam" id="PF13393">
    <property type="entry name" value="tRNA-synt_His"/>
    <property type="match status" value="1"/>
</dbReference>
<dbReference type="GO" id="GO:0000105">
    <property type="term" value="P:L-histidine biosynthetic process"/>
    <property type="evidence" value="ECO:0007669"/>
    <property type="project" value="UniProtKB-UniRule"/>
</dbReference>
<evidence type="ECO:0000313" key="12">
    <source>
        <dbReference type="Proteomes" id="UP000273143"/>
    </source>
</evidence>
<comment type="subcellular location">
    <subcellularLocation>
        <location evidence="1 8">Cytoplasm</location>
    </subcellularLocation>
</comment>
<reference evidence="12" key="1">
    <citation type="submission" date="2018-06" db="EMBL/GenBank/DDBJ databases">
        <title>Complete genome of Pseudomonas insecticola strain QZS01.</title>
        <authorList>
            <person name="Wang J."/>
            <person name="Su Q."/>
        </authorList>
    </citation>
    <scope>NUCLEOTIDE SEQUENCE [LARGE SCALE GENOMIC DNA]</scope>
    <source>
        <strain evidence="12">QZS01</strain>
    </source>
</reference>
<feature type="binding site" evidence="9">
    <location>
        <position position="126"/>
    </location>
    <ligand>
        <name>L-histidine</name>
        <dbReference type="ChEBI" id="CHEBI:57595"/>
    </ligand>
</feature>
<evidence type="ECO:0000256" key="1">
    <source>
        <dbReference type="ARBA" id="ARBA00004496"/>
    </source>
</evidence>
<evidence type="ECO:0000256" key="2">
    <source>
        <dbReference type="ARBA" id="ARBA00004667"/>
    </source>
</evidence>
<dbReference type="GO" id="GO:0016757">
    <property type="term" value="F:glycosyltransferase activity"/>
    <property type="evidence" value="ECO:0007669"/>
    <property type="project" value="UniProtKB-KW"/>
</dbReference>
<dbReference type="NCBIfam" id="TIGR00443">
    <property type="entry name" value="hisZ_biosyn_reg"/>
    <property type="match status" value="1"/>
</dbReference>
<dbReference type="CDD" id="cd00773">
    <property type="entry name" value="HisRS-like_core"/>
    <property type="match status" value="1"/>
</dbReference>
<comment type="pathway">
    <text evidence="2 8">Amino-acid biosynthesis; L-histidine biosynthesis; L-histidine from 5-phospho-alpha-D-ribose 1-diphosphate: step 1/9.</text>
</comment>
<keyword evidence="11" id="KW-0808">Transferase</keyword>
<dbReference type="PANTHER" id="PTHR43707:SF1">
    <property type="entry name" value="HISTIDINE--TRNA LIGASE, MITOCHONDRIAL-RELATED"/>
    <property type="match status" value="1"/>
</dbReference>
<comment type="miscellaneous">
    <text evidence="8">This function is generally fulfilled by the C-terminal part of HisG, which is missing in some bacteria such as this one.</text>
</comment>
<dbReference type="HAMAP" id="MF_00125">
    <property type="entry name" value="HisZ"/>
    <property type="match status" value="1"/>
</dbReference>
<dbReference type="NCBIfam" id="NF009086">
    <property type="entry name" value="PRK12421.1"/>
    <property type="match status" value="1"/>
</dbReference>
<dbReference type="InterPro" id="IPR004517">
    <property type="entry name" value="HisZ"/>
</dbReference>
<feature type="domain" description="Class II Histidinyl-tRNA synthetase (HisRS)-like catalytic core" evidence="10">
    <location>
        <begin position="12"/>
        <end position="321"/>
    </location>
</feature>
<dbReference type="RefSeq" id="WP_127162188.1">
    <property type="nucleotide sequence ID" value="NZ_CP029822.1"/>
</dbReference>
<dbReference type="PIRSF" id="PIRSF001549">
    <property type="entry name" value="His-tRNA_synth"/>
    <property type="match status" value="1"/>
</dbReference>
<sequence>MTKLDRWLLPDGIEEVLPAEAACIETARRQILDLFNRWGYDLVIPPHVEFIDALLTGSAQDLDLQTFKTVDPLSGRLLGFRSDITPQVTRLDAHWLKEKVPARLCYAGSTLLTKPRAHTTSRSPIQLGAELYGDKSTASDIEIICLMLETLNLAQIKNVHMDLGHVAIFRTLAQASQLSNELEHQLFNALQRKAIDEIVELTSHLPNKEATMFQALTRLCGGKEVIDQAKILLADAPASILKAIDKLAEIAEQIAVRYPHIPLYFDLGELRGYQYHTGIVFAAFIPQVGQSIAQGGRYDSAGIAFGHARPATGFSTDLKTLVNLGEADFCVPQSMIWAPYDHQPSLHQKITELRNQNQRVIQALPHQTLADAIETGCDRHLIFIENSWHIKPIEAGK</sequence>
<dbReference type="EMBL" id="CP029822">
    <property type="protein sequence ID" value="AZS50036.1"/>
    <property type="molecule type" value="Genomic_DNA"/>
</dbReference>